<accession>A0A7X1B033</accession>
<dbReference type="GO" id="GO:0030288">
    <property type="term" value="C:outer membrane-bounded periplasmic space"/>
    <property type="evidence" value="ECO:0007669"/>
    <property type="project" value="InterPro"/>
</dbReference>
<feature type="signal peptide" evidence="1">
    <location>
        <begin position="1"/>
        <end position="24"/>
    </location>
</feature>
<dbReference type="AlphaFoldDB" id="A0A7X1B033"/>
<reference evidence="2 3" key="1">
    <citation type="submission" date="2020-07" db="EMBL/GenBank/DDBJ databases">
        <authorList>
            <person name="Feng X."/>
        </authorList>
    </citation>
    <scope>NUCLEOTIDE SEQUENCE [LARGE SCALE GENOMIC DNA]</scope>
    <source>
        <strain evidence="2 3">JCM14086</strain>
    </source>
</reference>
<proteinExistence type="predicted"/>
<gene>
    <name evidence="2" type="ORF">H5P30_14440</name>
</gene>
<keyword evidence="3" id="KW-1185">Reference proteome</keyword>
<dbReference type="EMBL" id="JACHVA010000111">
    <property type="protein sequence ID" value="MBC2602979.1"/>
    <property type="molecule type" value="Genomic_DNA"/>
</dbReference>
<dbReference type="Proteomes" id="UP000525652">
    <property type="component" value="Unassembled WGS sequence"/>
</dbReference>
<name>A0A7X1B033_9BACT</name>
<evidence type="ECO:0000313" key="2">
    <source>
        <dbReference type="EMBL" id="MBC2602979.1"/>
    </source>
</evidence>
<dbReference type="Pfam" id="PF03783">
    <property type="entry name" value="CsgG"/>
    <property type="match status" value="1"/>
</dbReference>
<organism evidence="2 3">
    <name type="scientific">Puniceicoccus vermicola</name>
    <dbReference type="NCBI Taxonomy" id="388746"/>
    <lineage>
        <taxon>Bacteria</taxon>
        <taxon>Pseudomonadati</taxon>
        <taxon>Verrucomicrobiota</taxon>
        <taxon>Opitutia</taxon>
        <taxon>Puniceicoccales</taxon>
        <taxon>Puniceicoccaceae</taxon>
        <taxon>Puniceicoccus</taxon>
    </lineage>
</organism>
<dbReference type="RefSeq" id="WP_185693628.1">
    <property type="nucleotide sequence ID" value="NZ_JACHVA010000111.1"/>
</dbReference>
<evidence type="ECO:0000256" key="1">
    <source>
        <dbReference type="SAM" id="SignalP"/>
    </source>
</evidence>
<evidence type="ECO:0000313" key="3">
    <source>
        <dbReference type="Proteomes" id="UP000525652"/>
    </source>
</evidence>
<dbReference type="Gene3D" id="3.40.50.10610">
    <property type="entry name" value="ABC-type transport auxiliary lipoprotein component"/>
    <property type="match status" value="1"/>
</dbReference>
<protein>
    <submittedName>
        <fullName evidence="2">Curli assembly protein CsgG</fullName>
    </submittedName>
</protein>
<sequence length="318" mass="33855">MKSYFSPVSFIFLFVIGLVFHSQAAVGASTQSPLTAAVFDFEVSEGIPGDRGSEISALLYADLSGSENLFLVEREQLDAIFAEQELGLAGNVSAQTAAAVGQLTGAQVLVTGRMFEAGNRFFIVARIISAETGRVIAEKVSFEKIGALEPAIGELGEKLNNSVGENADVLVADVESYEEMLERFRGLVPSGDLPSVSVDVVEEHIRMQVIDPAVETEMKKVLIALGFEVINQDASTSPADIAITGEAFSEMAGRRGGLVSCRSRIEVEVVSVEEGKLLLADRQVSVAVDVAEAIAGKLALENGTLVLLEHILPILNEQ</sequence>
<dbReference type="InterPro" id="IPR005534">
    <property type="entry name" value="Curli_assmbl/transp-comp_CsgG"/>
</dbReference>
<keyword evidence="1" id="KW-0732">Signal</keyword>
<feature type="chain" id="PRO_5031140169" evidence="1">
    <location>
        <begin position="25"/>
        <end position="318"/>
    </location>
</feature>
<comment type="caution">
    <text evidence="2">The sequence shown here is derived from an EMBL/GenBank/DDBJ whole genome shotgun (WGS) entry which is preliminary data.</text>
</comment>